<evidence type="ECO:0000313" key="3">
    <source>
        <dbReference type="Proteomes" id="UP000246464"/>
    </source>
</evidence>
<gene>
    <name evidence="2" type="ORF">SMAX5B_020022</name>
</gene>
<organism evidence="2 3">
    <name type="scientific">Scophthalmus maximus</name>
    <name type="common">Turbot</name>
    <name type="synonym">Psetta maxima</name>
    <dbReference type="NCBI Taxonomy" id="52904"/>
    <lineage>
        <taxon>Eukaryota</taxon>
        <taxon>Metazoa</taxon>
        <taxon>Chordata</taxon>
        <taxon>Craniata</taxon>
        <taxon>Vertebrata</taxon>
        <taxon>Euteleostomi</taxon>
        <taxon>Actinopterygii</taxon>
        <taxon>Neopterygii</taxon>
        <taxon>Teleostei</taxon>
        <taxon>Neoteleostei</taxon>
        <taxon>Acanthomorphata</taxon>
        <taxon>Carangaria</taxon>
        <taxon>Pleuronectiformes</taxon>
        <taxon>Pleuronectoidei</taxon>
        <taxon>Scophthalmidae</taxon>
        <taxon>Scophthalmus</taxon>
    </lineage>
</organism>
<reference evidence="2 3" key="1">
    <citation type="submission" date="2017-12" db="EMBL/GenBank/DDBJ databases">
        <title>Integrating genomic resources of turbot (Scophthalmus maximus) in depth evaluation of genetic and physical mapping variation across individuals.</title>
        <authorList>
            <person name="Martinez P."/>
        </authorList>
    </citation>
    <scope>NUCLEOTIDE SEQUENCE [LARGE SCALE GENOMIC DNA]</scope>
</reference>
<dbReference type="Proteomes" id="UP000246464">
    <property type="component" value="Chromosome 4"/>
</dbReference>
<name>A0A2U9B9G3_SCOMX</name>
<feature type="region of interest" description="Disordered" evidence="1">
    <location>
        <begin position="47"/>
        <end position="90"/>
    </location>
</feature>
<feature type="compositionally biased region" description="Low complexity" evidence="1">
    <location>
        <begin position="72"/>
        <end position="84"/>
    </location>
</feature>
<dbReference type="AlphaFoldDB" id="A0A2U9B9G3"/>
<evidence type="ECO:0000313" key="2">
    <source>
        <dbReference type="EMBL" id="AWP00598.1"/>
    </source>
</evidence>
<evidence type="ECO:0000256" key="1">
    <source>
        <dbReference type="SAM" id="MobiDB-lite"/>
    </source>
</evidence>
<accession>A0A2U9B9G3</accession>
<protein>
    <submittedName>
        <fullName evidence="2">Uncharacterized protein</fullName>
    </submittedName>
</protein>
<dbReference type="EMBL" id="CP026246">
    <property type="protein sequence ID" value="AWP00598.1"/>
    <property type="molecule type" value="Genomic_DNA"/>
</dbReference>
<proteinExistence type="predicted"/>
<sequence length="159" mass="17444">MEQMNPGYQETHASSLATPAGAVSHFVSSDDHQASPPACLMDMGNIALDGDDRPRVKVNGKTEPQRRWPPRQQSGQHSQGGDDQIVVPVAKPPNPLHPRSGSGCIHAYFFFQNLILVLTSCRLCDQRVTLHCKPSNLNMQEYMGSNPQVTPSFPQILSP</sequence>
<keyword evidence="3" id="KW-1185">Reference proteome</keyword>